<dbReference type="AlphaFoldDB" id="A0AAU7JAU5"/>
<organism evidence="2">
    <name type="scientific">Alsobacter sp. KACC 23698</name>
    <dbReference type="NCBI Taxonomy" id="3149229"/>
    <lineage>
        <taxon>Bacteria</taxon>
        <taxon>Pseudomonadati</taxon>
        <taxon>Pseudomonadota</taxon>
        <taxon>Alphaproteobacteria</taxon>
        <taxon>Hyphomicrobiales</taxon>
        <taxon>Alsobacteraceae</taxon>
        <taxon>Alsobacter</taxon>
    </lineage>
</organism>
<protein>
    <recommendedName>
        <fullName evidence="3">Chemotaxis protein CheZ</fullName>
    </recommendedName>
</protein>
<sequence>MGDDTAKTPISREDYDAIEAAVMETARGRWFMAEFARRNRHADTDRLLASLDRIERAVAIRETGIRPEDPSGVGLQRDLADMADRIASTKRDIAKSVADAAGSSGSATPETALEDLVALSEQADTEAFDAAEQIQEIAWSLRETSENPEVIGALEDLDRHALDVYRATNRHALATARVRSLIGVLRSIESRIQSMLGASLAEAQPRPARSAPVQHALPPASGPSRLSSPPPIRDDVAFIETYTPTDHRGPSLEAAVARPAPEPAAVAQDARVAAFAAVDALAPEQKLALFA</sequence>
<dbReference type="SUPFAM" id="SSF75708">
    <property type="entry name" value="Chemotaxis phosphatase CheZ"/>
    <property type="match status" value="1"/>
</dbReference>
<reference evidence="2" key="1">
    <citation type="submission" date="2024-05" db="EMBL/GenBank/DDBJ databases">
        <authorList>
            <person name="Kim S."/>
            <person name="Heo J."/>
            <person name="Choi H."/>
            <person name="Choi Y."/>
            <person name="Kwon S.-W."/>
            <person name="Kim Y."/>
        </authorList>
    </citation>
    <scope>NUCLEOTIDE SEQUENCE</scope>
    <source>
        <strain evidence="2">KACC 23698</strain>
    </source>
</reference>
<evidence type="ECO:0008006" key="3">
    <source>
        <dbReference type="Google" id="ProtNLM"/>
    </source>
</evidence>
<proteinExistence type="predicted"/>
<dbReference type="RefSeq" id="WP_406854136.1">
    <property type="nucleotide sequence ID" value="NZ_CP157484.1"/>
</dbReference>
<feature type="region of interest" description="Disordered" evidence="1">
    <location>
        <begin position="203"/>
        <end position="230"/>
    </location>
</feature>
<evidence type="ECO:0000256" key="1">
    <source>
        <dbReference type="SAM" id="MobiDB-lite"/>
    </source>
</evidence>
<evidence type="ECO:0000313" key="2">
    <source>
        <dbReference type="EMBL" id="XBO37315.1"/>
    </source>
</evidence>
<name>A0AAU7JAU5_9HYPH</name>
<gene>
    <name evidence="2" type="ORF">ABEG18_16455</name>
</gene>
<dbReference type="EMBL" id="CP157484">
    <property type="protein sequence ID" value="XBO37315.1"/>
    <property type="molecule type" value="Genomic_DNA"/>
</dbReference>
<accession>A0AAU7JAU5</accession>